<dbReference type="AlphaFoldDB" id="A0A0L7QJ34"/>
<reference evidence="2" key="1">
    <citation type="submission" date="2015-07" db="EMBL/GenBank/DDBJ databases">
        <title>The genome of Habropoda laboriosa.</title>
        <authorList>
            <person name="Pan H."/>
            <person name="Kapheim K."/>
        </authorList>
    </citation>
    <scope>NUCLEOTIDE SEQUENCE [LARGE SCALE GENOMIC DNA]</scope>
</reference>
<dbReference type="PANTHER" id="PTHR47326">
    <property type="entry name" value="TRANSPOSABLE ELEMENT TC3 TRANSPOSASE-LIKE PROTEIN"/>
    <property type="match status" value="1"/>
</dbReference>
<gene>
    <name evidence="1" type="ORF">WH47_05397</name>
</gene>
<protein>
    <submittedName>
        <fullName evidence="1">Uncharacterized protein</fullName>
    </submittedName>
</protein>
<dbReference type="OrthoDB" id="9986793at2759"/>
<feature type="non-terminal residue" evidence="1">
    <location>
        <position position="1"/>
    </location>
</feature>
<dbReference type="STRING" id="597456.A0A0L7QJ34"/>
<organism evidence="1 2">
    <name type="scientific">Habropoda laboriosa</name>
    <dbReference type="NCBI Taxonomy" id="597456"/>
    <lineage>
        <taxon>Eukaryota</taxon>
        <taxon>Metazoa</taxon>
        <taxon>Ecdysozoa</taxon>
        <taxon>Arthropoda</taxon>
        <taxon>Hexapoda</taxon>
        <taxon>Insecta</taxon>
        <taxon>Pterygota</taxon>
        <taxon>Neoptera</taxon>
        <taxon>Endopterygota</taxon>
        <taxon>Hymenoptera</taxon>
        <taxon>Apocrita</taxon>
        <taxon>Aculeata</taxon>
        <taxon>Apoidea</taxon>
        <taxon>Anthophila</taxon>
        <taxon>Apidae</taxon>
        <taxon>Habropoda</taxon>
    </lineage>
</organism>
<evidence type="ECO:0000313" key="1">
    <source>
        <dbReference type="EMBL" id="KOC58652.1"/>
    </source>
</evidence>
<dbReference type="InterPro" id="IPR036397">
    <property type="entry name" value="RNaseH_sf"/>
</dbReference>
<comment type="caution">
    <text evidence="1">The sequence shown here is derived from an EMBL/GenBank/DDBJ whole genome shotgun (WGS) entry which is preliminary data.</text>
</comment>
<accession>A0A0L7QJ34</accession>
<keyword evidence="2" id="KW-1185">Reference proteome</keyword>
<proteinExistence type="predicted"/>
<evidence type="ECO:0000313" key="2">
    <source>
        <dbReference type="Proteomes" id="UP000053825"/>
    </source>
</evidence>
<dbReference type="GO" id="GO:0003676">
    <property type="term" value="F:nucleic acid binding"/>
    <property type="evidence" value="ECO:0007669"/>
    <property type="project" value="InterPro"/>
</dbReference>
<name>A0A0L7QJ34_9HYME</name>
<dbReference type="Proteomes" id="UP000053825">
    <property type="component" value="Unassembled WGS sequence"/>
</dbReference>
<dbReference type="PANTHER" id="PTHR47326:SF1">
    <property type="entry name" value="HTH PSQ-TYPE DOMAIN-CONTAINING PROTEIN"/>
    <property type="match status" value="1"/>
</dbReference>
<sequence length="83" mass="9625">GDIDWPRRSPDLTAPDFFLWGYLKEQVHANKPTTIEQLKDNIRQEIQEITQETCENVMKNVVEIARFCKAARGSHLADVIFHT</sequence>
<dbReference type="EMBL" id="LHQN01024512">
    <property type="protein sequence ID" value="KOC58652.1"/>
    <property type="molecule type" value="Genomic_DNA"/>
</dbReference>
<dbReference type="Gene3D" id="3.30.420.10">
    <property type="entry name" value="Ribonuclease H-like superfamily/Ribonuclease H"/>
    <property type="match status" value="1"/>
</dbReference>